<keyword evidence="1" id="KW-0479">Metal-binding</keyword>
<dbReference type="PANTHER" id="PTHR11820:SF90">
    <property type="entry name" value="FLUTATHIONE S-TRANSFERASE"/>
    <property type="match status" value="1"/>
</dbReference>
<name>A0ABU9Z3C4_9RHOO</name>
<dbReference type="Gene3D" id="3.90.850.10">
    <property type="entry name" value="Fumarylacetoacetase-like, C-terminal domain"/>
    <property type="match status" value="1"/>
</dbReference>
<dbReference type="SUPFAM" id="SSF56529">
    <property type="entry name" value="FAH"/>
    <property type="match status" value="1"/>
</dbReference>
<dbReference type="InterPro" id="IPR011234">
    <property type="entry name" value="Fumarylacetoacetase-like_C"/>
</dbReference>
<organism evidence="3 4">
    <name type="scientific">Uliginosibacterium sediminicola</name>
    <dbReference type="NCBI Taxonomy" id="2024550"/>
    <lineage>
        <taxon>Bacteria</taxon>
        <taxon>Pseudomonadati</taxon>
        <taxon>Pseudomonadota</taxon>
        <taxon>Betaproteobacteria</taxon>
        <taxon>Rhodocyclales</taxon>
        <taxon>Zoogloeaceae</taxon>
        <taxon>Uliginosibacterium</taxon>
    </lineage>
</organism>
<gene>
    <name evidence="3" type="ORF">ABDB84_19005</name>
</gene>
<protein>
    <submittedName>
        <fullName evidence="3">Fumarylacetoacetate hydrolase family protein</fullName>
    </submittedName>
</protein>
<dbReference type="PANTHER" id="PTHR11820">
    <property type="entry name" value="ACYLPYRUVASE"/>
    <property type="match status" value="1"/>
</dbReference>
<dbReference type="EMBL" id="JBDIVE010000016">
    <property type="protein sequence ID" value="MEN3070581.1"/>
    <property type="molecule type" value="Genomic_DNA"/>
</dbReference>
<dbReference type="Proteomes" id="UP001410394">
    <property type="component" value="Unassembled WGS sequence"/>
</dbReference>
<evidence type="ECO:0000256" key="1">
    <source>
        <dbReference type="ARBA" id="ARBA00022723"/>
    </source>
</evidence>
<evidence type="ECO:0000259" key="2">
    <source>
        <dbReference type="Pfam" id="PF01557"/>
    </source>
</evidence>
<evidence type="ECO:0000313" key="3">
    <source>
        <dbReference type="EMBL" id="MEN3070581.1"/>
    </source>
</evidence>
<dbReference type="Pfam" id="PF01557">
    <property type="entry name" value="FAA_hydrolase"/>
    <property type="match status" value="1"/>
</dbReference>
<comment type="caution">
    <text evidence="3">The sequence shown here is derived from an EMBL/GenBank/DDBJ whole genome shotgun (WGS) entry which is preliminary data.</text>
</comment>
<proteinExistence type="predicted"/>
<dbReference type="RefSeq" id="WP_345921361.1">
    <property type="nucleotide sequence ID" value="NZ_JBDIVE010000016.1"/>
</dbReference>
<evidence type="ECO:0000313" key="4">
    <source>
        <dbReference type="Proteomes" id="UP001410394"/>
    </source>
</evidence>
<dbReference type="InterPro" id="IPR036663">
    <property type="entry name" value="Fumarylacetoacetase_C_sf"/>
</dbReference>
<accession>A0ABU9Z3C4</accession>
<keyword evidence="4" id="KW-1185">Reference proteome</keyword>
<sequence>MPVQHEYVFAPPATTSLPVTGGNARFPVRRIYCVGRNYLDHIRELGNDEKEPPIFFTKPRDAIVQDGDTIPYALATENYHFELELAVALHSGGYNIAAQEAQRHIFGYAIALDMTRRDLQKKLADKGKPWDVAKGFDHSCPCGPVFPVSQVGQLSSGRIHLAVNGQTRQDATLEQMIWGVPEIIAELSRHFELAAGDLILTGTPAGVGPIQPGDVLVGSIDKLGQLTTLIGPKLV</sequence>
<keyword evidence="3" id="KW-0378">Hydrolase</keyword>
<dbReference type="GO" id="GO:0016787">
    <property type="term" value="F:hydrolase activity"/>
    <property type="evidence" value="ECO:0007669"/>
    <property type="project" value="UniProtKB-KW"/>
</dbReference>
<reference evidence="3 4" key="1">
    <citation type="journal article" date="2018" name="Int. J. Syst. Evol. Microbiol.">
        <title>Uliginosibacterium sediminicola sp. nov., isolated from freshwater sediment.</title>
        <authorList>
            <person name="Hwang W.M."/>
            <person name="Kim S.M."/>
            <person name="Kang K."/>
            <person name="Ahn T.Y."/>
        </authorList>
    </citation>
    <scope>NUCLEOTIDE SEQUENCE [LARGE SCALE GENOMIC DNA]</scope>
    <source>
        <strain evidence="3 4">M1-21</strain>
    </source>
</reference>
<feature type="domain" description="Fumarylacetoacetase-like C-terminal" evidence="2">
    <location>
        <begin position="31"/>
        <end position="228"/>
    </location>
</feature>